<evidence type="ECO:0000313" key="1">
    <source>
        <dbReference type="EMBL" id="SEF98753.1"/>
    </source>
</evidence>
<dbReference type="Pfam" id="PF19555">
    <property type="entry name" value="DUF6078"/>
    <property type="match status" value="1"/>
</dbReference>
<dbReference type="Proteomes" id="UP000236735">
    <property type="component" value="Unassembled WGS sequence"/>
</dbReference>
<organism evidence="1 2">
    <name type="scientific">Xylanibacter ruminicola</name>
    <name type="common">Prevotella ruminicola</name>
    <dbReference type="NCBI Taxonomy" id="839"/>
    <lineage>
        <taxon>Bacteria</taxon>
        <taxon>Pseudomonadati</taxon>
        <taxon>Bacteroidota</taxon>
        <taxon>Bacteroidia</taxon>
        <taxon>Bacteroidales</taxon>
        <taxon>Prevotellaceae</taxon>
        <taxon>Xylanibacter</taxon>
    </lineage>
</organism>
<dbReference type="EMBL" id="FNUV01000006">
    <property type="protein sequence ID" value="SEF98753.1"/>
    <property type="molecule type" value="Genomic_DNA"/>
</dbReference>
<reference evidence="1 2" key="1">
    <citation type="submission" date="2016-10" db="EMBL/GenBank/DDBJ databases">
        <authorList>
            <person name="de Groot N.N."/>
        </authorList>
    </citation>
    <scope>NUCLEOTIDE SEQUENCE [LARGE SCALE GENOMIC DNA]</scope>
    <source>
        <strain evidence="1 2">AR32</strain>
    </source>
</reference>
<dbReference type="RefSeq" id="WP_091768380.1">
    <property type="nucleotide sequence ID" value="NZ_FNUV01000006.1"/>
</dbReference>
<accession>A0A1H5WHC0</accession>
<protein>
    <submittedName>
        <fullName evidence="1">Uncharacterized protein</fullName>
    </submittedName>
</protein>
<sequence>MNMINFKEVPDHYLLCMKEDCPMADHCLRQMAMHVLTKHDKVVKIANPLLTHPSERCKFYRPDEPQVFARGFAAMQEKMLPHQYSVFMKCLQQRFGRTGYFERRRGDRLCSPDDIKAIKALLEKMGLQHLEFEAYELHHNWND</sequence>
<evidence type="ECO:0000313" key="2">
    <source>
        <dbReference type="Proteomes" id="UP000236735"/>
    </source>
</evidence>
<dbReference type="AlphaFoldDB" id="A0A1H5WHC0"/>
<dbReference type="InterPro" id="IPR045724">
    <property type="entry name" value="DUF6078"/>
</dbReference>
<proteinExistence type="predicted"/>
<name>A0A1H5WHC0_XYLRU</name>
<gene>
    <name evidence="1" type="ORF">SAMN05216354_2344</name>
</gene>